<dbReference type="EMBL" id="HBHU01007069">
    <property type="protein sequence ID" value="CAE0019340.1"/>
    <property type="molecule type" value="Transcribed_RNA"/>
</dbReference>
<dbReference type="PANTHER" id="PTHR44090:SF1">
    <property type="entry name" value="SUPERKILLER COMPLEX PROTEIN 8"/>
    <property type="match status" value="1"/>
</dbReference>
<feature type="repeat" description="WD" evidence="3">
    <location>
        <begin position="293"/>
        <end position="327"/>
    </location>
</feature>
<accession>A0A7S3E2E4</accession>
<dbReference type="InterPro" id="IPR036322">
    <property type="entry name" value="WD40_repeat_dom_sf"/>
</dbReference>
<dbReference type="SUPFAM" id="SSF50978">
    <property type="entry name" value="WD40 repeat-like"/>
    <property type="match status" value="1"/>
</dbReference>
<dbReference type="PROSITE" id="PS00678">
    <property type="entry name" value="WD_REPEATS_1"/>
    <property type="match status" value="2"/>
</dbReference>
<name>A0A7S3E2E4_9CHLO</name>
<feature type="repeat" description="WD" evidence="3">
    <location>
        <begin position="62"/>
        <end position="103"/>
    </location>
</feature>
<evidence type="ECO:0000256" key="3">
    <source>
        <dbReference type="PROSITE-ProRule" id="PRU00221"/>
    </source>
</evidence>
<proteinExistence type="predicted"/>
<feature type="repeat" description="WD" evidence="3">
    <location>
        <begin position="209"/>
        <end position="250"/>
    </location>
</feature>
<evidence type="ECO:0000256" key="2">
    <source>
        <dbReference type="ARBA" id="ARBA00022737"/>
    </source>
</evidence>
<dbReference type="CDD" id="cd00200">
    <property type="entry name" value="WD40"/>
    <property type="match status" value="1"/>
</dbReference>
<dbReference type="GO" id="GO:0016593">
    <property type="term" value="C:Cdc73/Paf1 complex"/>
    <property type="evidence" value="ECO:0007669"/>
    <property type="project" value="TreeGrafter"/>
</dbReference>
<dbReference type="AlphaFoldDB" id="A0A7S3E2E4"/>
<dbReference type="InterPro" id="IPR019775">
    <property type="entry name" value="WD40_repeat_CS"/>
</dbReference>
<dbReference type="PANTHER" id="PTHR44090">
    <property type="entry name" value="WD REPEAT-CONTAINING PROTEIN 61"/>
    <property type="match status" value="1"/>
</dbReference>
<dbReference type="Gene3D" id="2.130.10.10">
    <property type="entry name" value="YVTN repeat-like/Quinoprotein amine dehydrogenase"/>
    <property type="match status" value="1"/>
</dbReference>
<evidence type="ECO:0000313" key="4">
    <source>
        <dbReference type="EMBL" id="CAE0019340.1"/>
    </source>
</evidence>
<protein>
    <submittedName>
        <fullName evidence="4">Uncharacterized protein</fullName>
    </submittedName>
</protein>
<evidence type="ECO:0000256" key="1">
    <source>
        <dbReference type="ARBA" id="ARBA00022574"/>
    </source>
</evidence>
<dbReference type="InterPro" id="IPR015943">
    <property type="entry name" value="WD40/YVTN_repeat-like_dom_sf"/>
</dbReference>
<keyword evidence="2" id="KW-0677">Repeat</keyword>
<keyword evidence="1 3" id="KW-0853">WD repeat</keyword>
<organism evidence="4">
    <name type="scientific">Chloropicon laureae</name>
    <dbReference type="NCBI Taxonomy" id="464258"/>
    <lineage>
        <taxon>Eukaryota</taxon>
        <taxon>Viridiplantae</taxon>
        <taxon>Chlorophyta</taxon>
        <taxon>Chloropicophyceae</taxon>
        <taxon>Chloropicales</taxon>
        <taxon>Chloropicaceae</taxon>
        <taxon>Chloropicon</taxon>
    </lineage>
</organism>
<dbReference type="SMART" id="SM00320">
    <property type="entry name" value="WD40"/>
    <property type="match status" value="7"/>
</dbReference>
<gene>
    <name evidence="4" type="ORF">CLAU1311_LOCUS4571</name>
</gene>
<dbReference type="PROSITE" id="PS50294">
    <property type="entry name" value="WD_REPEATS_REGION"/>
    <property type="match status" value="3"/>
</dbReference>
<dbReference type="PROSITE" id="PS50082">
    <property type="entry name" value="WD_REPEATS_2"/>
    <property type="match status" value="4"/>
</dbReference>
<dbReference type="InterPro" id="IPR051510">
    <property type="entry name" value="SKI8"/>
</dbReference>
<reference evidence="4" key="1">
    <citation type="submission" date="2021-01" db="EMBL/GenBank/DDBJ databases">
        <authorList>
            <person name="Corre E."/>
            <person name="Pelletier E."/>
            <person name="Niang G."/>
            <person name="Scheremetjew M."/>
            <person name="Finn R."/>
            <person name="Kale V."/>
            <person name="Holt S."/>
            <person name="Cochrane G."/>
            <person name="Meng A."/>
            <person name="Brown T."/>
            <person name="Cohen L."/>
        </authorList>
    </citation>
    <scope>NUCLEOTIDE SEQUENCE</scope>
    <source>
        <strain evidence="4">RCC856</strain>
    </source>
</reference>
<feature type="repeat" description="WD" evidence="3">
    <location>
        <begin position="251"/>
        <end position="292"/>
    </location>
</feature>
<sequence length="327" mass="35253">MRLTTLHQQQDAHGDNVWACKWVPGGEGEDGGHGRLLTGSVDETCKLWRYEKSQGFNEVQTITKQDLGIVSLDVNGTGEIAASSTLDCLIRIWELDSGNPVTAITLDGPETWSLCFHPNAEQQQLATAAGAKGGVRLYRTGVLEDESQREICHMGPQPSQGGSKSSHHAQKPFALGCVYHPSGTKVACSHSDGHITLYDVEAQKHVLTFVGHSKPVRGLCFSPDGNTLISACDDKTSNLYDVNSKLPIGSLNGHDAGVLCVEKGGEGTHCVTGSSDQMMKVWEIRTRSCVQTVSDHKESVWSISYNPQEKLLASCSDDGSVVAYSVQ</sequence>
<dbReference type="Pfam" id="PF00400">
    <property type="entry name" value="WD40"/>
    <property type="match status" value="5"/>
</dbReference>
<dbReference type="InterPro" id="IPR001680">
    <property type="entry name" value="WD40_rpt"/>
</dbReference>